<evidence type="ECO:0000256" key="1">
    <source>
        <dbReference type="SAM" id="Phobius"/>
    </source>
</evidence>
<keyword evidence="1" id="KW-1133">Transmembrane helix</keyword>
<sequence length="71" mass="8416">NCILNLFKVLSYIMMCSWLGGLVILIFRIIKVNDFRILKIKIYQVENNVLLNKTDRDKEEEKKNTDKVKAQ</sequence>
<name>A0A154P4S3_DUFNO</name>
<organism evidence="2 3">
    <name type="scientific">Dufourea novaeangliae</name>
    <name type="common">Sweat bee</name>
    <dbReference type="NCBI Taxonomy" id="178035"/>
    <lineage>
        <taxon>Eukaryota</taxon>
        <taxon>Metazoa</taxon>
        <taxon>Ecdysozoa</taxon>
        <taxon>Arthropoda</taxon>
        <taxon>Hexapoda</taxon>
        <taxon>Insecta</taxon>
        <taxon>Pterygota</taxon>
        <taxon>Neoptera</taxon>
        <taxon>Endopterygota</taxon>
        <taxon>Hymenoptera</taxon>
        <taxon>Apocrita</taxon>
        <taxon>Aculeata</taxon>
        <taxon>Apoidea</taxon>
        <taxon>Anthophila</taxon>
        <taxon>Halictidae</taxon>
        <taxon>Rophitinae</taxon>
        <taxon>Dufourea</taxon>
    </lineage>
</organism>
<keyword evidence="1" id="KW-0472">Membrane</keyword>
<gene>
    <name evidence="2" type="ORF">WN55_10117</name>
</gene>
<keyword evidence="3" id="KW-1185">Reference proteome</keyword>
<keyword evidence="1" id="KW-0812">Transmembrane</keyword>
<feature type="non-terminal residue" evidence="2">
    <location>
        <position position="1"/>
    </location>
</feature>
<protein>
    <submittedName>
        <fullName evidence="2">Uncharacterized protein</fullName>
    </submittedName>
</protein>
<accession>A0A154P4S3</accession>
<feature type="transmembrane region" description="Helical" evidence="1">
    <location>
        <begin position="12"/>
        <end position="30"/>
    </location>
</feature>
<evidence type="ECO:0000313" key="3">
    <source>
        <dbReference type="Proteomes" id="UP000076502"/>
    </source>
</evidence>
<evidence type="ECO:0000313" key="2">
    <source>
        <dbReference type="EMBL" id="KZC06208.1"/>
    </source>
</evidence>
<reference evidence="2 3" key="1">
    <citation type="submission" date="2015-07" db="EMBL/GenBank/DDBJ databases">
        <title>The genome of Dufourea novaeangliae.</title>
        <authorList>
            <person name="Pan H."/>
            <person name="Kapheim K."/>
        </authorList>
    </citation>
    <scope>NUCLEOTIDE SEQUENCE [LARGE SCALE GENOMIC DNA]</scope>
    <source>
        <strain evidence="2">0120121106</strain>
        <tissue evidence="2">Whole body</tissue>
    </source>
</reference>
<dbReference type="AlphaFoldDB" id="A0A154P4S3"/>
<dbReference type="Proteomes" id="UP000076502">
    <property type="component" value="Unassembled WGS sequence"/>
</dbReference>
<dbReference type="EMBL" id="KQ434809">
    <property type="protein sequence ID" value="KZC06208.1"/>
    <property type="molecule type" value="Genomic_DNA"/>
</dbReference>
<proteinExistence type="predicted"/>